<name>A0ABV5ZDE7_9GAMM</name>
<protein>
    <submittedName>
        <fullName evidence="2">DUF2063 domain-containing protein</fullName>
    </submittedName>
</protein>
<evidence type="ECO:0000259" key="1">
    <source>
        <dbReference type="Pfam" id="PF09836"/>
    </source>
</evidence>
<dbReference type="Pfam" id="PF09836">
    <property type="entry name" value="DUF2063"/>
    <property type="match status" value="1"/>
</dbReference>
<evidence type="ECO:0000313" key="2">
    <source>
        <dbReference type="EMBL" id="MFB9886549.1"/>
    </source>
</evidence>
<reference evidence="2 3" key="1">
    <citation type="submission" date="2024-09" db="EMBL/GenBank/DDBJ databases">
        <authorList>
            <person name="Sun Q."/>
            <person name="Mori K."/>
        </authorList>
    </citation>
    <scope>NUCLEOTIDE SEQUENCE [LARGE SCALE GENOMIC DNA]</scope>
    <source>
        <strain evidence="2 3">ATCC 51285</strain>
    </source>
</reference>
<dbReference type="Proteomes" id="UP001589628">
    <property type="component" value="Unassembled WGS sequence"/>
</dbReference>
<dbReference type="Gene3D" id="1.10.150.690">
    <property type="entry name" value="DUF2063"/>
    <property type="match status" value="1"/>
</dbReference>
<accession>A0ABV5ZDE7</accession>
<organism evidence="2 3">
    <name type="scientific">Balneatrix alpica</name>
    <dbReference type="NCBI Taxonomy" id="75684"/>
    <lineage>
        <taxon>Bacteria</taxon>
        <taxon>Pseudomonadati</taxon>
        <taxon>Pseudomonadota</taxon>
        <taxon>Gammaproteobacteria</taxon>
        <taxon>Oceanospirillales</taxon>
        <taxon>Balneatrichaceae</taxon>
        <taxon>Balneatrix</taxon>
    </lineage>
</organism>
<comment type="caution">
    <text evidence="2">The sequence shown here is derived from an EMBL/GenBank/DDBJ whole genome shotgun (WGS) entry which is preliminary data.</text>
</comment>
<keyword evidence="3" id="KW-1185">Reference proteome</keyword>
<sequence>MTISLATSQARLLAAIREQAELPSEWLVDAYPCTPDKGLAVYRNNRRILLKEMLRSLYPTVAALVGEAYFAGLIHAYVMSVPSRSGDVHRYGEQMADFIAQYPGSEALPYLADVARLEWAWHRSYYAEDSPPFELACLQQWGAESFPLLVFELDAAVQLLQSEYSVLSIWAYHQQTQPSGSLHWQQPQHLLVWRPGRVQLKELSEAEWQALQAMAAGLPLEQVVERALQAEEEFDIQTKLLEWIQMRVIAGVHLPPC</sequence>
<dbReference type="RefSeq" id="WP_027311981.1">
    <property type="nucleotide sequence ID" value="NZ_JBHLZN010000002.1"/>
</dbReference>
<gene>
    <name evidence="2" type="ORF">ACFFLH_09015</name>
</gene>
<feature type="domain" description="Putative DNA-binding" evidence="1">
    <location>
        <begin position="9"/>
        <end position="99"/>
    </location>
</feature>
<dbReference type="EMBL" id="JBHLZN010000002">
    <property type="protein sequence ID" value="MFB9886549.1"/>
    <property type="molecule type" value="Genomic_DNA"/>
</dbReference>
<dbReference type="InterPro" id="IPR018640">
    <property type="entry name" value="DUF2063"/>
</dbReference>
<dbReference type="InterPro" id="IPR044922">
    <property type="entry name" value="DUF2063_N_sf"/>
</dbReference>
<evidence type="ECO:0000313" key="3">
    <source>
        <dbReference type="Proteomes" id="UP001589628"/>
    </source>
</evidence>
<proteinExistence type="predicted"/>